<protein>
    <submittedName>
        <fullName evidence="2">Uncharacterized protein</fullName>
    </submittedName>
</protein>
<dbReference type="EMBL" id="GBRH01209371">
    <property type="protein sequence ID" value="JAD88524.1"/>
    <property type="molecule type" value="Transcribed_RNA"/>
</dbReference>
<reference evidence="2" key="1">
    <citation type="submission" date="2014-09" db="EMBL/GenBank/DDBJ databases">
        <authorList>
            <person name="Magalhaes I.L.F."/>
            <person name="Oliveira U."/>
            <person name="Santos F.R."/>
            <person name="Vidigal T.H.D.A."/>
            <person name="Brescovit A.D."/>
            <person name="Santos A.J."/>
        </authorList>
    </citation>
    <scope>NUCLEOTIDE SEQUENCE</scope>
    <source>
        <tissue evidence="2">Shoot tissue taken approximately 20 cm above the soil surface</tissue>
    </source>
</reference>
<evidence type="ECO:0000256" key="1">
    <source>
        <dbReference type="SAM" id="Phobius"/>
    </source>
</evidence>
<accession>A0A0A9DIV4</accession>
<keyword evidence="1" id="KW-0812">Transmembrane</keyword>
<name>A0A0A9DIV4_ARUDO</name>
<keyword evidence="1" id="KW-0472">Membrane</keyword>
<dbReference type="AlphaFoldDB" id="A0A0A9DIV4"/>
<reference evidence="2" key="2">
    <citation type="journal article" date="2015" name="Data Brief">
        <title>Shoot transcriptome of the giant reed, Arundo donax.</title>
        <authorList>
            <person name="Barrero R.A."/>
            <person name="Guerrero F.D."/>
            <person name="Moolhuijzen P."/>
            <person name="Goolsby J.A."/>
            <person name="Tidwell J."/>
            <person name="Bellgard S.E."/>
            <person name="Bellgard M.I."/>
        </authorList>
    </citation>
    <scope>NUCLEOTIDE SEQUENCE</scope>
    <source>
        <tissue evidence="2">Shoot tissue taken approximately 20 cm above the soil surface</tissue>
    </source>
</reference>
<sequence>MVVWQSAGQQEQVSVFQKLIRLDLVHPQLFDHRFQFHLVLAQLHFLSHLFFFTIKWHSLLQPLANCRF</sequence>
<organism evidence="2">
    <name type="scientific">Arundo donax</name>
    <name type="common">Giant reed</name>
    <name type="synonym">Donax arundinaceus</name>
    <dbReference type="NCBI Taxonomy" id="35708"/>
    <lineage>
        <taxon>Eukaryota</taxon>
        <taxon>Viridiplantae</taxon>
        <taxon>Streptophyta</taxon>
        <taxon>Embryophyta</taxon>
        <taxon>Tracheophyta</taxon>
        <taxon>Spermatophyta</taxon>
        <taxon>Magnoliopsida</taxon>
        <taxon>Liliopsida</taxon>
        <taxon>Poales</taxon>
        <taxon>Poaceae</taxon>
        <taxon>PACMAD clade</taxon>
        <taxon>Arundinoideae</taxon>
        <taxon>Arundineae</taxon>
        <taxon>Arundo</taxon>
    </lineage>
</organism>
<keyword evidence="1" id="KW-1133">Transmembrane helix</keyword>
<proteinExistence type="predicted"/>
<feature type="transmembrane region" description="Helical" evidence="1">
    <location>
        <begin position="34"/>
        <end position="54"/>
    </location>
</feature>
<evidence type="ECO:0000313" key="2">
    <source>
        <dbReference type="EMBL" id="JAD88524.1"/>
    </source>
</evidence>